<dbReference type="Gene3D" id="3.90.550.10">
    <property type="entry name" value="Spore Coat Polysaccharide Biosynthesis Protein SpsA, Chain A"/>
    <property type="match status" value="1"/>
</dbReference>
<evidence type="ECO:0000259" key="1">
    <source>
        <dbReference type="Pfam" id="PF00535"/>
    </source>
</evidence>
<protein>
    <submittedName>
        <fullName evidence="2">Glycosyltransferase family 2 protein</fullName>
    </submittedName>
</protein>
<reference evidence="2 3" key="1">
    <citation type="submission" date="2018-11" db="EMBL/GenBank/DDBJ databases">
        <title>Trebonia kvetii gen.nov., sp.nov., a novel acidophilic actinobacterium, and proposal of the new actinobacterial family Treboniaceae fam. nov.</title>
        <authorList>
            <person name="Rapoport D."/>
            <person name="Sagova-Mareckova M."/>
            <person name="Sedlacek I."/>
            <person name="Provaznik J."/>
            <person name="Kralova S."/>
            <person name="Pavlinic D."/>
            <person name="Benes V."/>
            <person name="Kopecky J."/>
        </authorList>
    </citation>
    <scope>NUCLEOTIDE SEQUENCE [LARGE SCALE GENOMIC DNA]</scope>
    <source>
        <strain evidence="2 3">15Tr583</strain>
    </source>
</reference>
<accession>A0A6P2C6R2</accession>
<dbReference type="OrthoDB" id="153025at2"/>
<dbReference type="InterPro" id="IPR050834">
    <property type="entry name" value="Glycosyltransf_2"/>
</dbReference>
<comment type="caution">
    <text evidence="2">The sequence shown here is derived from an EMBL/GenBank/DDBJ whole genome shotgun (WGS) entry which is preliminary data.</text>
</comment>
<dbReference type="PANTHER" id="PTHR43685:SF2">
    <property type="entry name" value="GLYCOSYLTRANSFERASE 2-LIKE DOMAIN-CONTAINING PROTEIN"/>
    <property type="match status" value="1"/>
</dbReference>
<dbReference type="SUPFAM" id="SSF53448">
    <property type="entry name" value="Nucleotide-diphospho-sugar transferases"/>
    <property type="match status" value="1"/>
</dbReference>
<dbReference type="AlphaFoldDB" id="A0A6P2C6R2"/>
<dbReference type="CDD" id="cd00761">
    <property type="entry name" value="Glyco_tranf_GTA_type"/>
    <property type="match status" value="1"/>
</dbReference>
<proteinExistence type="predicted"/>
<dbReference type="GO" id="GO:0016740">
    <property type="term" value="F:transferase activity"/>
    <property type="evidence" value="ECO:0007669"/>
    <property type="project" value="UniProtKB-KW"/>
</dbReference>
<dbReference type="InterPro" id="IPR001173">
    <property type="entry name" value="Glyco_trans_2-like"/>
</dbReference>
<evidence type="ECO:0000313" key="3">
    <source>
        <dbReference type="Proteomes" id="UP000460272"/>
    </source>
</evidence>
<dbReference type="Proteomes" id="UP000460272">
    <property type="component" value="Unassembled WGS sequence"/>
</dbReference>
<dbReference type="PANTHER" id="PTHR43685">
    <property type="entry name" value="GLYCOSYLTRANSFERASE"/>
    <property type="match status" value="1"/>
</dbReference>
<dbReference type="Pfam" id="PF00535">
    <property type="entry name" value="Glycos_transf_2"/>
    <property type="match status" value="1"/>
</dbReference>
<dbReference type="RefSeq" id="WP_145851874.1">
    <property type="nucleotide sequence ID" value="NZ_RPFW01000001.1"/>
</dbReference>
<keyword evidence="2" id="KW-0808">Transferase</keyword>
<keyword evidence="3" id="KW-1185">Reference proteome</keyword>
<name>A0A6P2C6R2_9ACTN</name>
<evidence type="ECO:0000313" key="2">
    <source>
        <dbReference type="EMBL" id="TVZ07119.1"/>
    </source>
</evidence>
<dbReference type="InterPro" id="IPR029044">
    <property type="entry name" value="Nucleotide-diphossugar_trans"/>
</dbReference>
<gene>
    <name evidence="2" type="ORF">EAS64_07350</name>
</gene>
<organism evidence="2 3">
    <name type="scientific">Trebonia kvetii</name>
    <dbReference type="NCBI Taxonomy" id="2480626"/>
    <lineage>
        <taxon>Bacteria</taxon>
        <taxon>Bacillati</taxon>
        <taxon>Actinomycetota</taxon>
        <taxon>Actinomycetes</taxon>
        <taxon>Streptosporangiales</taxon>
        <taxon>Treboniaceae</taxon>
        <taxon>Trebonia</taxon>
    </lineage>
</organism>
<feature type="domain" description="Glycosyltransferase 2-like" evidence="1">
    <location>
        <begin position="7"/>
        <end position="168"/>
    </location>
</feature>
<sequence length="321" mass="35323">MSVRDYSVVICVYTEDRWSQICAAIQSLRDQRLPCTEIIVVVDYNRPLYERLLAAMPDVTVVQNTDTKGLSGARNTGVALAGGDIIAFLDDDATAHPDWLKIIEDTYNDPAITGVGGLTIPNWQTARPWWMPEEFYWVVGCNYLGMPPSGAAVRNLLGGNMSFRREVFDIVDGFQTGIGRTANKRPLGCEETEFCIRLAQRSPDAVLVMDHRVRIWHFVSDKRCRFSYFLSRCYAEGISKAQVTARVGSGDGLANERRYVTRTLPLGVLTGIADLFRGHPAGLGRAGAIIVGLGTTAVGYIGARLYAPKAKSDQAPQLQTT</sequence>
<dbReference type="EMBL" id="RPFW01000001">
    <property type="protein sequence ID" value="TVZ07119.1"/>
    <property type="molecule type" value="Genomic_DNA"/>
</dbReference>